<dbReference type="InterPro" id="IPR006680">
    <property type="entry name" value="Amidohydro-rel"/>
</dbReference>
<dbReference type="InterPro" id="IPR057744">
    <property type="entry name" value="OTAase-like"/>
</dbReference>
<protein>
    <recommendedName>
        <fullName evidence="1">Amidohydrolase-related domain-containing protein</fullName>
    </recommendedName>
</protein>
<dbReference type="GO" id="GO:0016810">
    <property type="term" value="F:hydrolase activity, acting on carbon-nitrogen (but not peptide) bonds"/>
    <property type="evidence" value="ECO:0007669"/>
    <property type="project" value="InterPro"/>
</dbReference>
<dbReference type="Gene3D" id="3.20.20.140">
    <property type="entry name" value="Metal-dependent hydrolases"/>
    <property type="match status" value="1"/>
</dbReference>
<dbReference type="SUPFAM" id="SSF51338">
    <property type="entry name" value="Composite domain of metallo-dependent hydrolases"/>
    <property type="match status" value="1"/>
</dbReference>
<dbReference type="InterPro" id="IPR011059">
    <property type="entry name" value="Metal-dep_hydrolase_composite"/>
</dbReference>
<evidence type="ECO:0000313" key="2">
    <source>
        <dbReference type="EMBL" id="SVA37399.1"/>
    </source>
</evidence>
<reference evidence="2" key="1">
    <citation type="submission" date="2018-05" db="EMBL/GenBank/DDBJ databases">
        <authorList>
            <person name="Lanie J.A."/>
            <person name="Ng W.-L."/>
            <person name="Kazmierczak K.M."/>
            <person name="Andrzejewski T.M."/>
            <person name="Davidsen T.M."/>
            <person name="Wayne K.J."/>
            <person name="Tettelin H."/>
            <person name="Glass J.I."/>
            <person name="Rusch D."/>
            <person name="Podicherti R."/>
            <person name="Tsui H.-C.T."/>
            <person name="Winkler M.E."/>
        </authorList>
    </citation>
    <scope>NUCLEOTIDE SEQUENCE</scope>
</reference>
<accession>A0A381VAL9</accession>
<dbReference type="SUPFAM" id="SSF51556">
    <property type="entry name" value="Metallo-dependent hydrolases"/>
    <property type="match status" value="1"/>
</dbReference>
<dbReference type="Gene3D" id="2.30.40.10">
    <property type="entry name" value="Urease, subunit C, domain 1"/>
    <property type="match status" value="1"/>
</dbReference>
<dbReference type="PANTHER" id="PTHR43135:SF3">
    <property type="entry name" value="ALPHA-D-RIBOSE 1-METHYLPHOSPHONATE 5-TRIPHOSPHATE DIPHOSPHATASE"/>
    <property type="match status" value="1"/>
</dbReference>
<organism evidence="2">
    <name type="scientific">marine metagenome</name>
    <dbReference type="NCBI Taxonomy" id="408172"/>
    <lineage>
        <taxon>unclassified sequences</taxon>
        <taxon>metagenomes</taxon>
        <taxon>ecological metagenomes</taxon>
    </lineage>
</organism>
<name>A0A381VAL9_9ZZZZ</name>
<feature type="domain" description="Amidohydrolase-related" evidence="1">
    <location>
        <begin position="83"/>
        <end position="426"/>
    </location>
</feature>
<dbReference type="InterPro" id="IPR051781">
    <property type="entry name" value="Metallo-dep_Hydrolase"/>
</dbReference>
<sequence>MTNLKEQIQSLAFFVTFLSVFSPSYALTKTILTNCNIIDGTGRPAARDMVITISENKISTIEKGPYKSIGETDREIIDLKGGYVLPGFWNNHSHLSDLLPDVNDILGKENTVSSTIRAGRNAMDAIKRGFTSLRSTGSRDYLDVYWGKAFKDGVFIGPTIYPAGNPIAAVGGHGIDDYAWPATIAINGPKEMRKAVREHVRMGVNWIKIMADELQDNEIIAAVQIAHQNNVKVVAHAAEEGAYRAIKAGVDCIEHGYDLSDRTLRLMAKKGTYYDPTIVCNLSAEYITEREEKIAELDLKYNQDVIDGRILVAYADERSPSRALKQRKILLRAQELGVKITVGADSNPLGEIGLLEIEQLVFSGMTEMQAIIAATKNSAEMSNVLETVGTIEEGKIADLIVLADNPLKHISNIRKLKMVLKNGKKVDISFPDQQTSFWKLYFKEFEKEEE</sequence>
<dbReference type="CDD" id="cd01299">
    <property type="entry name" value="Met_dep_hydrolase_A"/>
    <property type="match status" value="1"/>
</dbReference>
<proteinExistence type="predicted"/>
<dbReference type="Pfam" id="PF01979">
    <property type="entry name" value="Amidohydro_1"/>
    <property type="match status" value="1"/>
</dbReference>
<evidence type="ECO:0000259" key="1">
    <source>
        <dbReference type="Pfam" id="PF01979"/>
    </source>
</evidence>
<dbReference type="PANTHER" id="PTHR43135">
    <property type="entry name" value="ALPHA-D-RIBOSE 1-METHYLPHOSPHONATE 5-TRIPHOSPHATE DIPHOSPHATASE"/>
    <property type="match status" value="1"/>
</dbReference>
<dbReference type="AlphaFoldDB" id="A0A381VAL9"/>
<dbReference type="InterPro" id="IPR032466">
    <property type="entry name" value="Metal_Hydrolase"/>
</dbReference>
<gene>
    <name evidence="2" type="ORF">METZ01_LOCUS90253</name>
</gene>
<dbReference type="EMBL" id="UINC01008302">
    <property type="protein sequence ID" value="SVA37399.1"/>
    <property type="molecule type" value="Genomic_DNA"/>
</dbReference>